<dbReference type="Proteomes" id="UP000435112">
    <property type="component" value="Unassembled WGS sequence"/>
</dbReference>
<dbReference type="AlphaFoldDB" id="A0A6A3MTC2"/>
<dbReference type="EMBL" id="QXFU01000333">
    <property type="protein sequence ID" value="KAE9036373.1"/>
    <property type="molecule type" value="Genomic_DNA"/>
</dbReference>
<name>A0A6A3MTC2_9STRA</name>
<comment type="caution">
    <text evidence="1">The sequence shown here is derived from an EMBL/GenBank/DDBJ whole genome shotgun (WGS) entry which is preliminary data.</text>
</comment>
<evidence type="ECO:0000313" key="1">
    <source>
        <dbReference type="EMBL" id="KAE9036373.1"/>
    </source>
</evidence>
<sequence length="87" mass="9319">MHYSGASAHRRRRGARLLVAFCGRVCRRCVSTAVASCVARWRAGAPGRGSVRTSWLASGGGCATAASRRAISMDARRSRTARCYKSS</sequence>
<protein>
    <submittedName>
        <fullName evidence="1">Uncharacterized protein</fullName>
    </submittedName>
</protein>
<reference evidence="1 2" key="1">
    <citation type="submission" date="2018-09" db="EMBL/GenBank/DDBJ databases">
        <title>Genomic investigation of the strawberry pathogen Phytophthora fragariae indicates pathogenicity is determined by transcriptional variation in three key races.</title>
        <authorList>
            <person name="Adams T.M."/>
            <person name="Armitage A.D."/>
            <person name="Sobczyk M.K."/>
            <person name="Bates H.J."/>
            <person name="Dunwell J.M."/>
            <person name="Nellist C.F."/>
            <person name="Harrison R.J."/>
        </authorList>
    </citation>
    <scope>NUCLEOTIDE SEQUENCE [LARGE SCALE GENOMIC DNA]</scope>
    <source>
        <strain evidence="1 2">SCRP324</strain>
    </source>
</reference>
<organism evidence="1 2">
    <name type="scientific">Phytophthora rubi</name>
    <dbReference type="NCBI Taxonomy" id="129364"/>
    <lineage>
        <taxon>Eukaryota</taxon>
        <taxon>Sar</taxon>
        <taxon>Stramenopiles</taxon>
        <taxon>Oomycota</taxon>
        <taxon>Peronosporomycetes</taxon>
        <taxon>Peronosporales</taxon>
        <taxon>Peronosporaceae</taxon>
        <taxon>Phytophthora</taxon>
    </lineage>
</organism>
<accession>A0A6A3MTC2</accession>
<proteinExistence type="predicted"/>
<evidence type="ECO:0000313" key="2">
    <source>
        <dbReference type="Proteomes" id="UP000435112"/>
    </source>
</evidence>
<gene>
    <name evidence="1" type="ORF">PR002_g7125</name>
</gene>